<evidence type="ECO:0000256" key="4">
    <source>
        <dbReference type="ARBA" id="ARBA00022670"/>
    </source>
</evidence>
<dbReference type="CDD" id="cd02133">
    <property type="entry name" value="PA_C5a_like"/>
    <property type="match status" value="1"/>
</dbReference>
<reference evidence="14 15" key="1">
    <citation type="submission" date="2020-02" db="EMBL/GenBank/DDBJ databases">
        <title>Bacillus aquiflavi sp. nov., isolated from yellow water of strong flavor Chinese baijiu in Yibin region of China.</title>
        <authorList>
            <person name="Xie J."/>
        </authorList>
    </citation>
    <scope>NUCLEOTIDE SEQUENCE [LARGE SCALE GENOMIC DNA]</scope>
    <source>
        <strain evidence="14 15">SA4</strain>
    </source>
</reference>
<evidence type="ECO:0000313" key="15">
    <source>
        <dbReference type="Proteomes" id="UP000481043"/>
    </source>
</evidence>
<keyword evidence="4 9" id="KW-0645">Protease</keyword>
<dbReference type="Pfam" id="PF00082">
    <property type="entry name" value="Peptidase_S8"/>
    <property type="match status" value="1"/>
</dbReference>
<dbReference type="GO" id="GO:0004252">
    <property type="term" value="F:serine-type endopeptidase activity"/>
    <property type="evidence" value="ECO:0007669"/>
    <property type="project" value="UniProtKB-UniRule"/>
</dbReference>
<dbReference type="InterPro" id="IPR023827">
    <property type="entry name" value="Peptidase_S8_Asp-AS"/>
</dbReference>
<dbReference type="PROSITE" id="PS00136">
    <property type="entry name" value="SUBTILASE_ASP"/>
    <property type="match status" value="1"/>
</dbReference>
<evidence type="ECO:0000256" key="6">
    <source>
        <dbReference type="ARBA" id="ARBA00022801"/>
    </source>
</evidence>
<dbReference type="SUPFAM" id="SSF52743">
    <property type="entry name" value="Subtilisin-like"/>
    <property type="match status" value="1"/>
</dbReference>
<dbReference type="PRINTS" id="PR00723">
    <property type="entry name" value="SUBTILISIN"/>
</dbReference>
<evidence type="ECO:0000256" key="3">
    <source>
        <dbReference type="ARBA" id="ARBA00022525"/>
    </source>
</evidence>
<keyword evidence="6 9" id="KW-0378">Hydrolase</keyword>
<dbReference type="InterPro" id="IPR000209">
    <property type="entry name" value="Peptidase_S8/S53_dom"/>
</dbReference>
<evidence type="ECO:0000256" key="1">
    <source>
        <dbReference type="ARBA" id="ARBA00011073"/>
    </source>
</evidence>
<dbReference type="InterPro" id="IPR010259">
    <property type="entry name" value="S8pro/Inhibitor_I9"/>
</dbReference>
<dbReference type="InterPro" id="IPR036852">
    <property type="entry name" value="Peptidase_S8/S53_dom_sf"/>
</dbReference>
<evidence type="ECO:0000259" key="11">
    <source>
        <dbReference type="Pfam" id="PF00082"/>
    </source>
</evidence>
<dbReference type="Gene3D" id="3.40.50.200">
    <property type="entry name" value="Peptidase S8/S53 domain"/>
    <property type="match status" value="1"/>
</dbReference>
<dbReference type="InterPro" id="IPR050131">
    <property type="entry name" value="Peptidase_S8_subtilisin-like"/>
</dbReference>
<dbReference type="InterPro" id="IPR023828">
    <property type="entry name" value="Peptidase_S8_Ser-AS"/>
</dbReference>
<feature type="active site" description="Charge relay system" evidence="8 9">
    <location>
        <position position="128"/>
    </location>
</feature>
<name>A0A6M0Q9I9_9BACI</name>
<dbReference type="PROSITE" id="PS51892">
    <property type="entry name" value="SUBTILASE"/>
    <property type="match status" value="1"/>
</dbReference>
<dbReference type="InterPro" id="IPR003137">
    <property type="entry name" value="PA_domain"/>
</dbReference>
<feature type="domain" description="Peptidase S8/S53" evidence="11">
    <location>
        <begin position="79"/>
        <end position="456"/>
    </location>
</feature>
<keyword evidence="2" id="KW-0134">Cell wall</keyword>
<dbReference type="Gene3D" id="3.50.30.30">
    <property type="match status" value="1"/>
</dbReference>
<dbReference type="CDD" id="cd07474">
    <property type="entry name" value="Peptidases_S8_subtilisin_Vpr-like"/>
    <property type="match status" value="1"/>
</dbReference>
<keyword evidence="5" id="KW-0732">Signal</keyword>
<dbReference type="InterPro" id="IPR015500">
    <property type="entry name" value="Peptidase_S8_subtilisin-rel"/>
</dbReference>
<feature type="active site" description="Charge relay system" evidence="8 9">
    <location>
        <position position="88"/>
    </location>
</feature>
<evidence type="ECO:0000256" key="7">
    <source>
        <dbReference type="ARBA" id="ARBA00022825"/>
    </source>
</evidence>
<dbReference type="Pfam" id="PF02225">
    <property type="entry name" value="PA"/>
    <property type="match status" value="1"/>
</dbReference>
<evidence type="ECO:0000256" key="9">
    <source>
        <dbReference type="PROSITE-ProRule" id="PRU01240"/>
    </source>
</evidence>
<comment type="similarity">
    <text evidence="1 9 10">Belongs to the peptidase S8 family.</text>
</comment>
<dbReference type="PANTHER" id="PTHR43806:SF65">
    <property type="entry name" value="SERINE PROTEASE APRX"/>
    <property type="match status" value="1"/>
</dbReference>
<evidence type="ECO:0000256" key="2">
    <source>
        <dbReference type="ARBA" id="ARBA00022512"/>
    </source>
</evidence>
<dbReference type="AlphaFoldDB" id="A0A6M0Q9I9"/>
<organism evidence="14 15">
    <name type="scientific">Bacillus mesophilus</name>
    <dbReference type="NCBI Taxonomy" id="1808955"/>
    <lineage>
        <taxon>Bacteria</taxon>
        <taxon>Bacillati</taxon>
        <taxon>Bacillota</taxon>
        <taxon>Bacilli</taxon>
        <taxon>Bacillales</taxon>
        <taxon>Bacillaceae</taxon>
        <taxon>Bacillus</taxon>
    </lineage>
</organism>
<evidence type="ECO:0000256" key="8">
    <source>
        <dbReference type="PIRSR" id="PIRSR615500-1"/>
    </source>
</evidence>
<comment type="caution">
    <text evidence="14">The sequence shown here is derived from an EMBL/GenBank/DDBJ whole genome shotgun (WGS) entry which is preliminary data.</text>
</comment>
<feature type="domain" description="Inhibitor I9" evidence="13">
    <location>
        <begin position="9"/>
        <end position="52"/>
    </location>
</feature>
<dbReference type="Pfam" id="PF05922">
    <property type="entry name" value="Inhibitor_I9"/>
    <property type="match status" value="1"/>
</dbReference>
<sequence length="689" mass="75514">MKKIKKFSSIKITSIFDTAFNGVSLTGKREEVQRIAELAEVESVYPNHTYQATIEKSVPYIGAEDIRSYLDVENHRLTGEGIKVGVIDTGVDYSHPDLYRNFKGGFDLVDHDKDPMETKASQGMPTMHGTHVAGIIAADGKIQGVAPKAQIIAYRALGPGGMGTSEQVIAAIEKAIKDKVDVINLSLGNNVNGPDWPTSLALNKAVEHGIVAVTSSGNSGPEMWTVGSPGTSSKAISVGASTPPIKVPYLSFSTRGKEIELTPMQGGQPWDYKREVKLVDSGKGYPEEIPENVKGNIALMERGTIPFTEKVFNALENGAVGVVIYNNVNGSFAGGLEVEFAIPVVSISKEDGEYIKKNLKVNPYIHTEFKKIEDSMADFSSRGPVTYTWDVKPDVVAPGVAINSTVPNGYVSLQGTSMAAPHVAGAAALIKQAHPNWSPEQIKASLMNTAKRLNQGKDLYEPIVQGAGRIQIDQAVKADTLVYPGSFSFGMFHNEDPRTEKTITLTIDNQSSEEKEYSFEQPFAENGLQWHLPKSFKVGPKEKQKVSISLDLTPSILKEGIYSKWLTIYEQGKPIHLPYLFVIEEPDYPRIMGFQFGPGDTPDTYRYEAYLPGGAEELGIILYDPDTLRFIKYLDYTKNIARGLIKKQLTKEEIGVIGTFKGLVFVKYKGKEDTIETIINIDSTFVGNK</sequence>
<keyword evidence="15" id="KW-1185">Reference proteome</keyword>
<dbReference type="InterPro" id="IPR034213">
    <property type="entry name" value="S8_Vpr-like"/>
</dbReference>
<accession>A0A6M0Q9I9</accession>
<keyword evidence="3" id="KW-0964">Secreted</keyword>
<evidence type="ECO:0000259" key="12">
    <source>
        <dbReference type="Pfam" id="PF02225"/>
    </source>
</evidence>
<dbReference type="PROSITE" id="PS00137">
    <property type="entry name" value="SUBTILASE_HIS"/>
    <property type="match status" value="1"/>
</dbReference>
<feature type="domain" description="PA" evidence="12">
    <location>
        <begin position="286"/>
        <end position="354"/>
    </location>
</feature>
<protein>
    <submittedName>
        <fullName evidence="14">S8 family serine peptidase</fullName>
    </submittedName>
</protein>
<gene>
    <name evidence="14" type="ORF">G4D63_14355</name>
</gene>
<evidence type="ECO:0000256" key="5">
    <source>
        <dbReference type="ARBA" id="ARBA00022729"/>
    </source>
</evidence>
<feature type="active site" description="Charge relay system" evidence="8 9">
    <location>
        <position position="417"/>
    </location>
</feature>
<dbReference type="InterPro" id="IPR022398">
    <property type="entry name" value="Peptidase_S8_His-AS"/>
</dbReference>
<proteinExistence type="inferred from homology"/>
<keyword evidence="7 9" id="KW-0720">Serine protease</keyword>
<evidence type="ECO:0000256" key="10">
    <source>
        <dbReference type="RuleBase" id="RU003355"/>
    </source>
</evidence>
<evidence type="ECO:0000259" key="13">
    <source>
        <dbReference type="Pfam" id="PF05922"/>
    </source>
</evidence>
<dbReference type="PANTHER" id="PTHR43806">
    <property type="entry name" value="PEPTIDASE S8"/>
    <property type="match status" value="1"/>
</dbReference>
<dbReference type="InterPro" id="IPR046450">
    <property type="entry name" value="PA_dom_sf"/>
</dbReference>
<evidence type="ECO:0000313" key="14">
    <source>
        <dbReference type="EMBL" id="NEY72917.1"/>
    </source>
</evidence>
<dbReference type="Proteomes" id="UP000481043">
    <property type="component" value="Unassembled WGS sequence"/>
</dbReference>
<dbReference type="SUPFAM" id="SSF52025">
    <property type="entry name" value="PA domain"/>
    <property type="match status" value="1"/>
</dbReference>
<dbReference type="EMBL" id="JAAIWM010000005">
    <property type="protein sequence ID" value="NEY72917.1"/>
    <property type="molecule type" value="Genomic_DNA"/>
</dbReference>
<dbReference type="PROSITE" id="PS00138">
    <property type="entry name" value="SUBTILASE_SER"/>
    <property type="match status" value="1"/>
</dbReference>
<dbReference type="GO" id="GO:0006508">
    <property type="term" value="P:proteolysis"/>
    <property type="evidence" value="ECO:0007669"/>
    <property type="project" value="UniProtKB-KW"/>
</dbReference>